<evidence type="ECO:0000313" key="3">
    <source>
        <dbReference type="EMBL" id="KHM52563.1"/>
    </source>
</evidence>
<dbReference type="PANTHER" id="PTHR31302:SF0">
    <property type="entry name" value="TRANSMEMBRANE PROTEIN WITH METALLOPHOSPHOESTERASE DOMAIN"/>
    <property type="match status" value="1"/>
</dbReference>
<dbReference type="InterPro" id="IPR004843">
    <property type="entry name" value="Calcineurin-like_PHP"/>
</dbReference>
<feature type="transmembrane region" description="Helical" evidence="1">
    <location>
        <begin position="109"/>
        <end position="129"/>
    </location>
</feature>
<comment type="caution">
    <text evidence="3">The sequence shown here is derived from an EMBL/GenBank/DDBJ whole genome shotgun (WGS) entry which is preliminary data.</text>
</comment>
<protein>
    <recommendedName>
        <fullName evidence="2">Calcineurin-like phosphoesterase domain-containing protein</fullName>
    </recommendedName>
</protein>
<evidence type="ECO:0000313" key="4">
    <source>
        <dbReference type="Proteomes" id="UP000030993"/>
    </source>
</evidence>
<accession>A0A0B2K0T8</accession>
<evidence type="ECO:0000256" key="1">
    <source>
        <dbReference type="SAM" id="Phobius"/>
    </source>
</evidence>
<dbReference type="AlphaFoldDB" id="A0A0B2K0T8"/>
<organism evidence="3 4">
    <name type="scientific">Anaerovibrio lipolyticus</name>
    <dbReference type="NCBI Taxonomy" id="82374"/>
    <lineage>
        <taxon>Bacteria</taxon>
        <taxon>Bacillati</taxon>
        <taxon>Bacillota</taxon>
        <taxon>Negativicutes</taxon>
        <taxon>Selenomonadales</taxon>
        <taxon>Selenomonadaceae</taxon>
        <taxon>Anaerovibrio</taxon>
    </lineage>
</organism>
<dbReference type="GO" id="GO:0016787">
    <property type="term" value="F:hydrolase activity"/>
    <property type="evidence" value="ECO:0007669"/>
    <property type="project" value="InterPro"/>
</dbReference>
<feature type="transmembrane region" description="Helical" evidence="1">
    <location>
        <begin position="65"/>
        <end position="89"/>
    </location>
</feature>
<dbReference type="RefSeq" id="WP_039206741.1">
    <property type="nucleotide sequence ID" value="NZ_JSCE01000084.1"/>
</dbReference>
<keyword evidence="4" id="KW-1185">Reference proteome</keyword>
<keyword evidence="1" id="KW-0812">Transmembrane</keyword>
<sequence>MLLFFSILFVVLTTIIMVTQKALGVILSPEKLGKAQRKLLYVDLILIVGMILGFTKLHGTTAGGIILQVSTLIFMAQIVYDWLALAYVLVKYLKKKLFDVPEDPQRRKFLKGAAALPAAAVTVSAYGGIIERHQTVVRHFNVPVENIPDDINGLSVAQLSDIHLGPFMGLEELDNLLQQASGLECDMLAITGDLFDDNKINYKAAKLVDSYVDKFKYGIYYCWGNHEHMRGIPAIDIAIEGTRIKKLENSFDMVTGEALPVYVAGVDYPIKRDQFDFLKEKYTELALKEIPANSVKILLAHHPDFIDSAAKYKTNLVLTGHTHGGQLGFFGIPLVPPIFKYLRGVYHVGNTMGYVHSGNGSWFPFRFGCPPEIAVFTLTEK</sequence>
<keyword evidence="1" id="KW-0472">Membrane</keyword>
<keyword evidence="1" id="KW-1133">Transmembrane helix</keyword>
<dbReference type="EMBL" id="JSCE01000084">
    <property type="protein sequence ID" value="KHM52563.1"/>
    <property type="molecule type" value="Genomic_DNA"/>
</dbReference>
<dbReference type="InterPro" id="IPR029052">
    <property type="entry name" value="Metallo-depent_PP-like"/>
</dbReference>
<proteinExistence type="predicted"/>
<dbReference type="STRING" id="82374.NZ47_04085"/>
<dbReference type="SUPFAM" id="SSF56300">
    <property type="entry name" value="Metallo-dependent phosphatases"/>
    <property type="match status" value="1"/>
</dbReference>
<dbReference type="Gene3D" id="3.60.21.10">
    <property type="match status" value="1"/>
</dbReference>
<evidence type="ECO:0000259" key="2">
    <source>
        <dbReference type="Pfam" id="PF00149"/>
    </source>
</evidence>
<dbReference type="CDD" id="cd07385">
    <property type="entry name" value="MPP_YkuE_C"/>
    <property type="match status" value="1"/>
</dbReference>
<dbReference type="Proteomes" id="UP000030993">
    <property type="component" value="Unassembled WGS sequence"/>
</dbReference>
<dbReference type="PANTHER" id="PTHR31302">
    <property type="entry name" value="TRANSMEMBRANE PROTEIN WITH METALLOPHOSPHOESTERASE DOMAIN-RELATED"/>
    <property type="match status" value="1"/>
</dbReference>
<dbReference type="Pfam" id="PF00149">
    <property type="entry name" value="Metallophos"/>
    <property type="match status" value="1"/>
</dbReference>
<name>A0A0B2K0T8_9FIRM</name>
<dbReference type="InterPro" id="IPR051158">
    <property type="entry name" value="Metallophosphoesterase_sf"/>
</dbReference>
<gene>
    <name evidence="3" type="ORF">NZ47_04085</name>
</gene>
<feature type="domain" description="Calcineurin-like phosphoesterase" evidence="2">
    <location>
        <begin position="155"/>
        <end position="324"/>
    </location>
</feature>
<reference evidence="3 4" key="1">
    <citation type="journal article" date="2013" name="PLoS ONE">
        <title>Identification and characterization of three novel lipases belonging to families II and V from Anaerovibrio lipolyticus 5ST.</title>
        <authorList>
            <person name="Prive F."/>
            <person name="Kaderbhai N.N."/>
            <person name="Girdwood S."/>
            <person name="Worgan H.J."/>
            <person name="Pinloche E."/>
            <person name="Scollan N.D."/>
            <person name="Huws S.A."/>
            <person name="Newbold C.J."/>
        </authorList>
    </citation>
    <scope>NUCLEOTIDE SEQUENCE [LARGE SCALE GENOMIC DNA]</scope>
    <source>
        <strain evidence="3 4">5S</strain>
    </source>
</reference>
<feature type="transmembrane region" description="Helical" evidence="1">
    <location>
        <begin position="6"/>
        <end position="27"/>
    </location>
</feature>
<dbReference type="eggNOG" id="COG1408">
    <property type="taxonomic scope" value="Bacteria"/>
</dbReference>
<feature type="transmembrane region" description="Helical" evidence="1">
    <location>
        <begin position="39"/>
        <end position="59"/>
    </location>
</feature>